<dbReference type="EMBL" id="JANAKD010001443">
    <property type="protein sequence ID" value="KAJ3479417.1"/>
    <property type="molecule type" value="Genomic_DNA"/>
</dbReference>
<dbReference type="Proteomes" id="UP001148737">
    <property type="component" value="Unassembled WGS sequence"/>
</dbReference>
<evidence type="ECO:0000313" key="1">
    <source>
        <dbReference type="EMBL" id="KAJ3479417.1"/>
    </source>
</evidence>
<organism evidence="1 2">
    <name type="scientific">Lecanicillium saksenae</name>
    <dbReference type="NCBI Taxonomy" id="468837"/>
    <lineage>
        <taxon>Eukaryota</taxon>
        <taxon>Fungi</taxon>
        <taxon>Dikarya</taxon>
        <taxon>Ascomycota</taxon>
        <taxon>Pezizomycotina</taxon>
        <taxon>Sordariomycetes</taxon>
        <taxon>Hypocreomycetidae</taxon>
        <taxon>Hypocreales</taxon>
        <taxon>Cordycipitaceae</taxon>
        <taxon>Lecanicillium</taxon>
    </lineage>
</organism>
<protein>
    <submittedName>
        <fullName evidence="1">Uncharacterized protein</fullName>
    </submittedName>
</protein>
<comment type="caution">
    <text evidence="1">The sequence shown here is derived from an EMBL/GenBank/DDBJ whole genome shotgun (WGS) entry which is preliminary data.</text>
</comment>
<sequence length="77" mass="8575">MRIKMQGFIVFDHVKQYPEARAELAKLLAEGKLKTSIHLLKGGLKVCEQGLIDLYKGVNTGKLIVELKNPDESPAKL</sequence>
<accession>A0ACC1QKZ7</accession>
<reference evidence="1" key="1">
    <citation type="submission" date="2022-07" db="EMBL/GenBank/DDBJ databases">
        <title>Genome Sequence of Lecanicillium saksenae.</title>
        <authorList>
            <person name="Buettner E."/>
        </authorList>
    </citation>
    <scope>NUCLEOTIDE SEQUENCE</scope>
    <source>
        <strain evidence="1">VT-O1</strain>
    </source>
</reference>
<evidence type="ECO:0000313" key="2">
    <source>
        <dbReference type="Proteomes" id="UP001148737"/>
    </source>
</evidence>
<proteinExistence type="predicted"/>
<gene>
    <name evidence="1" type="ORF">NLG97_g8325</name>
</gene>
<keyword evidence="2" id="KW-1185">Reference proteome</keyword>
<name>A0ACC1QKZ7_9HYPO</name>